<evidence type="ECO:0000313" key="4">
    <source>
        <dbReference type="Proteomes" id="UP000245081"/>
    </source>
</evidence>
<dbReference type="InterPro" id="IPR011004">
    <property type="entry name" value="Trimer_LpxA-like_sf"/>
</dbReference>
<dbReference type="Proteomes" id="UP000245081">
    <property type="component" value="Unassembled WGS sequence"/>
</dbReference>
<accession>A0A2R5F4F0</accession>
<dbReference type="AlphaFoldDB" id="A0A2R5F4F0"/>
<comment type="similarity">
    <text evidence="1">Belongs to the transferase hexapeptide repeat family.</text>
</comment>
<dbReference type="PANTHER" id="PTHR23416:SF23">
    <property type="entry name" value="ACETYLTRANSFERASE C18B11.09C-RELATED"/>
    <property type="match status" value="1"/>
</dbReference>
<dbReference type="GO" id="GO:0005829">
    <property type="term" value="C:cytosol"/>
    <property type="evidence" value="ECO:0007669"/>
    <property type="project" value="TreeGrafter"/>
</dbReference>
<dbReference type="CDD" id="cd04647">
    <property type="entry name" value="LbH_MAT_like"/>
    <property type="match status" value="1"/>
</dbReference>
<name>A0A2R5F4F0_9PROT</name>
<comment type="caution">
    <text evidence="3">The sequence shown here is derived from an EMBL/GenBank/DDBJ whole genome shotgun (WGS) entry which is preliminary data.</text>
</comment>
<reference evidence="3 4" key="1">
    <citation type="journal article" date="2018" name="Environ. Microbiol.">
        <title>Isolation and genomic characterization of Novimethylophilus kurashikiensis gen. nov. sp. nov., a new lanthanide-dependent methylotrophic species of Methylophilaceae.</title>
        <authorList>
            <person name="Lv H."/>
            <person name="Sahin N."/>
            <person name="Tani A."/>
        </authorList>
    </citation>
    <scope>NUCLEOTIDE SEQUENCE [LARGE SCALE GENOMIC DNA]</scope>
    <source>
        <strain evidence="3 4">La2-4</strain>
    </source>
</reference>
<dbReference type="RefSeq" id="WP_109014516.1">
    <property type="nucleotide sequence ID" value="NZ_BDOQ01000003.1"/>
</dbReference>
<evidence type="ECO:0008006" key="5">
    <source>
        <dbReference type="Google" id="ProtNLM"/>
    </source>
</evidence>
<evidence type="ECO:0000256" key="2">
    <source>
        <dbReference type="ARBA" id="ARBA00022679"/>
    </source>
</evidence>
<keyword evidence="2" id="KW-0808">Transferase</keyword>
<dbReference type="SUPFAM" id="SSF51161">
    <property type="entry name" value="Trimeric LpxA-like enzymes"/>
    <property type="match status" value="1"/>
</dbReference>
<dbReference type="GO" id="GO:0008374">
    <property type="term" value="F:O-acyltransferase activity"/>
    <property type="evidence" value="ECO:0007669"/>
    <property type="project" value="TreeGrafter"/>
</dbReference>
<gene>
    <name evidence="3" type="ORF">NMK_0842</name>
</gene>
<organism evidence="3 4">
    <name type="scientific">Novimethylophilus kurashikiensis</name>
    <dbReference type="NCBI Taxonomy" id="1825523"/>
    <lineage>
        <taxon>Bacteria</taxon>
        <taxon>Pseudomonadati</taxon>
        <taxon>Pseudomonadota</taxon>
        <taxon>Betaproteobacteria</taxon>
        <taxon>Nitrosomonadales</taxon>
        <taxon>Methylophilaceae</taxon>
        <taxon>Novimethylophilus</taxon>
    </lineage>
</organism>
<dbReference type="PANTHER" id="PTHR23416">
    <property type="entry name" value="SIALIC ACID SYNTHASE-RELATED"/>
    <property type="match status" value="1"/>
</dbReference>
<dbReference type="InterPro" id="IPR001451">
    <property type="entry name" value="Hexapep"/>
</dbReference>
<dbReference type="OrthoDB" id="8612290at2"/>
<dbReference type="EMBL" id="BDOQ01000003">
    <property type="protein sequence ID" value="GBG13296.1"/>
    <property type="molecule type" value="Genomic_DNA"/>
</dbReference>
<dbReference type="InterPro" id="IPR051159">
    <property type="entry name" value="Hexapeptide_acetyltransf"/>
</dbReference>
<sequence length="191" mass="21155">MPMFLKFQSAPISILQRIKNRLRHYSERIIGRVSLIRLNSKKDPIWPTANVDKRDMVIVAPTAEIKDYVIIRAFHELITIGDYSQINPFTVIYGGAPIVIGNNVMIGPHCTISSGNHDYQQIERPMRHAGNLIEGPIIIEDDVWVGANCVVTDGVRIGRGAVIGAGTVITKDVAPFAVIVGASQRILKMRM</sequence>
<protein>
    <recommendedName>
        <fullName evidence="5">Acyltransferase</fullName>
    </recommendedName>
</protein>
<dbReference type="Pfam" id="PF14602">
    <property type="entry name" value="Hexapep_2"/>
    <property type="match status" value="1"/>
</dbReference>
<proteinExistence type="inferred from homology"/>
<dbReference type="Gene3D" id="2.160.10.10">
    <property type="entry name" value="Hexapeptide repeat proteins"/>
    <property type="match status" value="1"/>
</dbReference>
<evidence type="ECO:0000256" key="1">
    <source>
        <dbReference type="ARBA" id="ARBA00007274"/>
    </source>
</evidence>
<evidence type="ECO:0000313" key="3">
    <source>
        <dbReference type="EMBL" id="GBG13296.1"/>
    </source>
</evidence>
<keyword evidence="4" id="KW-1185">Reference proteome</keyword>